<gene>
    <name evidence="9" type="ORF">CUNI_LOCUS4809</name>
</gene>
<dbReference type="Pfam" id="PF00170">
    <property type="entry name" value="bZIP_1"/>
    <property type="match status" value="1"/>
</dbReference>
<evidence type="ECO:0000256" key="1">
    <source>
        <dbReference type="ARBA" id="ARBA00004648"/>
    </source>
</evidence>
<dbReference type="InterPro" id="IPR004827">
    <property type="entry name" value="bZIP"/>
</dbReference>
<proteinExistence type="predicted"/>
<evidence type="ECO:0000259" key="8">
    <source>
        <dbReference type="PROSITE" id="PS50217"/>
    </source>
</evidence>
<keyword evidence="10" id="KW-1185">Reference proteome</keyword>
<dbReference type="PANTHER" id="PTHR45996:SF3">
    <property type="entry name" value="CREB-H TRANSCRIPTION FACTOR HOMOLOG LET-607"/>
    <property type="match status" value="1"/>
</dbReference>
<dbReference type="CDD" id="cd14689">
    <property type="entry name" value="bZIP_CREB3"/>
    <property type="match status" value="1"/>
</dbReference>
<dbReference type="GO" id="GO:0005789">
    <property type="term" value="C:endoplasmic reticulum membrane"/>
    <property type="evidence" value="ECO:0007669"/>
    <property type="project" value="UniProtKB-SubCell"/>
</dbReference>
<feature type="coiled-coil region" evidence="6">
    <location>
        <begin position="314"/>
        <end position="355"/>
    </location>
</feature>
<sequence length="522" mass="57656">MEFDTPVDVLDLLFDDASGLLKDDFIHMDTGINKHGYFGLTPTEHINGTYNINFGDLDLLSDNLFEDLIQAAEPNTFLDGESPDRSTAFLSDHDYLAHKSPSEHSDSGISVVSDESPSMLRLSTSSDKNATEDQLELYTSSESSLTCNGQVASLYDPSLTKVADSNFDYTNDEISDTFNEFGHTAKDDDISIDFDFDSLDSDFQSTQVHSQGTQSLLVLAESNKRVFSLQKTNKGDGTLPYTMKDVDPGVISCGNFPELHLSDEEKELLAREGVTLPTNLPLTRDEERVLKSVRRKIRNKISAKESRKRKQGYVEGLEQRVKVCTLENRDLQKKLDTLEKQNMSLMAQLKRLHSVFGKSKIPAQASTCAMVLMLSFALFLVPTFNPFGSSSENHSTVSSTNSPVRGKARNLLEHDGTGSTGNDDDDPYGVSPRPSSPWEVQTPVLALAGKKREVLRQDDASYVEPDIADLAKKISPVLAGDIQLDLASRVQDYTTGVNKNYTESVITDQNFADRNSEVAAES</sequence>
<comment type="subcellular location">
    <subcellularLocation>
        <location evidence="1">Endoplasmic reticulum membrane</location>
        <topology evidence="1">Single-pass type II membrane protein</topology>
    </subcellularLocation>
</comment>
<comment type="caution">
    <text evidence="9">The sequence shown here is derived from an EMBL/GenBank/DDBJ whole genome shotgun (WGS) entry which is preliminary data.</text>
</comment>
<feature type="region of interest" description="Disordered" evidence="7">
    <location>
        <begin position="99"/>
        <end position="132"/>
    </location>
</feature>
<evidence type="ECO:0000313" key="10">
    <source>
        <dbReference type="Proteomes" id="UP000678393"/>
    </source>
</evidence>
<keyword evidence="3" id="KW-0238">DNA-binding</keyword>
<keyword evidence="5" id="KW-0539">Nucleus</keyword>
<evidence type="ECO:0000256" key="2">
    <source>
        <dbReference type="ARBA" id="ARBA00023015"/>
    </source>
</evidence>
<evidence type="ECO:0000313" key="9">
    <source>
        <dbReference type="EMBL" id="CAG5119251.1"/>
    </source>
</evidence>
<evidence type="ECO:0000256" key="7">
    <source>
        <dbReference type="SAM" id="MobiDB-lite"/>
    </source>
</evidence>
<reference evidence="9" key="1">
    <citation type="submission" date="2021-04" db="EMBL/GenBank/DDBJ databases">
        <authorList>
            <consortium name="Molecular Ecology Group"/>
        </authorList>
    </citation>
    <scope>NUCLEOTIDE SEQUENCE</scope>
</reference>
<dbReference type="GO" id="GO:0000978">
    <property type="term" value="F:RNA polymerase II cis-regulatory region sequence-specific DNA binding"/>
    <property type="evidence" value="ECO:0007669"/>
    <property type="project" value="TreeGrafter"/>
</dbReference>
<feature type="domain" description="BZIP" evidence="8">
    <location>
        <begin position="289"/>
        <end position="352"/>
    </location>
</feature>
<dbReference type="InterPro" id="IPR051381">
    <property type="entry name" value="CREB_ATF_subfamily"/>
</dbReference>
<dbReference type="PROSITE" id="PS00036">
    <property type="entry name" value="BZIP_BASIC"/>
    <property type="match status" value="1"/>
</dbReference>
<dbReference type="Gene3D" id="1.20.5.170">
    <property type="match status" value="1"/>
</dbReference>
<evidence type="ECO:0000256" key="6">
    <source>
        <dbReference type="SAM" id="Coils"/>
    </source>
</evidence>
<protein>
    <recommendedName>
        <fullName evidence="8">BZIP domain-containing protein</fullName>
    </recommendedName>
</protein>
<dbReference type="SUPFAM" id="SSF57959">
    <property type="entry name" value="Leucine zipper domain"/>
    <property type="match status" value="1"/>
</dbReference>
<accession>A0A8S3YV98</accession>
<dbReference type="GO" id="GO:0005634">
    <property type="term" value="C:nucleus"/>
    <property type="evidence" value="ECO:0007669"/>
    <property type="project" value="TreeGrafter"/>
</dbReference>
<dbReference type="AlphaFoldDB" id="A0A8S3YV98"/>
<feature type="region of interest" description="Disordered" evidence="7">
    <location>
        <begin position="411"/>
        <end position="439"/>
    </location>
</feature>
<evidence type="ECO:0000256" key="3">
    <source>
        <dbReference type="ARBA" id="ARBA00023125"/>
    </source>
</evidence>
<dbReference type="EMBL" id="CAJHNH020000674">
    <property type="protein sequence ID" value="CAG5119251.1"/>
    <property type="molecule type" value="Genomic_DNA"/>
</dbReference>
<name>A0A8S3YV98_9EUPU</name>
<evidence type="ECO:0000256" key="5">
    <source>
        <dbReference type="ARBA" id="ARBA00023242"/>
    </source>
</evidence>
<dbReference type="Proteomes" id="UP000678393">
    <property type="component" value="Unassembled WGS sequence"/>
</dbReference>
<dbReference type="PANTHER" id="PTHR45996">
    <property type="entry name" value="AGAP001464-PB"/>
    <property type="match status" value="1"/>
</dbReference>
<keyword evidence="2" id="KW-0805">Transcription regulation</keyword>
<dbReference type="PROSITE" id="PS50217">
    <property type="entry name" value="BZIP"/>
    <property type="match status" value="1"/>
</dbReference>
<keyword evidence="6" id="KW-0175">Coiled coil</keyword>
<feature type="compositionally biased region" description="Polar residues" evidence="7">
    <location>
        <begin position="107"/>
        <end position="128"/>
    </location>
</feature>
<organism evidence="9 10">
    <name type="scientific">Candidula unifasciata</name>
    <dbReference type="NCBI Taxonomy" id="100452"/>
    <lineage>
        <taxon>Eukaryota</taxon>
        <taxon>Metazoa</taxon>
        <taxon>Spiralia</taxon>
        <taxon>Lophotrochozoa</taxon>
        <taxon>Mollusca</taxon>
        <taxon>Gastropoda</taxon>
        <taxon>Heterobranchia</taxon>
        <taxon>Euthyneura</taxon>
        <taxon>Panpulmonata</taxon>
        <taxon>Eupulmonata</taxon>
        <taxon>Stylommatophora</taxon>
        <taxon>Helicina</taxon>
        <taxon>Helicoidea</taxon>
        <taxon>Geomitridae</taxon>
        <taxon>Candidula</taxon>
    </lineage>
</organism>
<evidence type="ECO:0000256" key="4">
    <source>
        <dbReference type="ARBA" id="ARBA00023163"/>
    </source>
</evidence>
<dbReference type="SMART" id="SM00338">
    <property type="entry name" value="BRLZ"/>
    <property type="match status" value="1"/>
</dbReference>
<keyword evidence="4" id="KW-0804">Transcription</keyword>
<dbReference type="OrthoDB" id="674948at2759"/>
<dbReference type="GO" id="GO:0000981">
    <property type="term" value="F:DNA-binding transcription factor activity, RNA polymerase II-specific"/>
    <property type="evidence" value="ECO:0007669"/>
    <property type="project" value="TreeGrafter"/>
</dbReference>
<dbReference type="InterPro" id="IPR046347">
    <property type="entry name" value="bZIP_sf"/>
</dbReference>